<dbReference type="EMBL" id="JAHQIW010005186">
    <property type="protein sequence ID" value="KAJ1365147.1"/>
    <property type="molecule type" value="Genomic_DNA"/>
</dbReference>
<dbReference type="Proteomes" id="UP001196413">
    <property type="component" value="Unassembled WGS sequence"/>
</dbReference>
<gene>
    <name evidence="1" type="ORF">KIN20_025376</name>
</gene>
<dbReference type="AlphaFoldDB" id="A0AAD5MV81"/>
<proteinExistence type="predicted"/>
<reference evidence="1" key="1">
    <citation type="submission" date="2021-06" db="EMBL/GenBank/DDBJ databases">
        <title>Parelaphostrongylus tenuis whole genome reference sequence.</title>
        <authorList>
            <person name="Garwood T.J."/>
            <person name="Larsen P.A."/>
            <person name="Fountain-Jones N.M."/>
            <person name="Garbe J.R."/>
            <person name="Macchietto M.G."/>
            <person name="Kania S.A."/>
            <person name="Gerhold R.W."/>
            <person name="Richards J.E."/>
            <person name="Wolf T.M."/>
        </authorList>
    </citation>
    <scope>NUCLEOTIDE SEQUENCE</scope>
    <source>
        <strain evidence="1">MNPRO001-30</strain>
        <tissue evidence="1">Meninges</tissue>
    </source>
</reference>
<accession>A0AAD5MV81</accession>
<keyword evidence="2" id="KW-1185">Reference proteome</keyword>
<protein>
    <submittedName>
        <fullName evidence="1">Uncharacterized protein</fullName>
    </submittedName>
</protein>
<name>A0AAD5MV81_PARTN</name>
<evidence type="ECO:0000313" key="2">
    <source>
        <dbReference type="Proteomes" id="UP001196413"/>
    </source>
</evidence>
<sequence length="246" mass="28808">MSEVRRSEQISLNIRARCFGNWEKRKRHHHWCKSKSLAIAEILKTKLQNLLIRQTKLPVEDIADILYSTANFDEFLREQQQCIELHTLVRTFDPSGEVVHDLTEVEEPTGVMSIRDIIHNINSEFSRFPYAHRFGFSHGKEIYTLLRKNSLPVLSRLQAIAVLSYSRNDRMLKEDGSKRNWKRKVKQRAMNYINFLFSLLKKVSGFHQNDCTYEAVNCLFRSSQPLCSCLCLDYAIIHMSRAARTN</sequence>
<evidence type="ECO:0000313" key="1">
    <source>
        <dbReference type="EMBL" id="KAJ1365147.1"/>
    </source>
</evidence>
<comment type="caution">
    <text evidence="1">The sequence shown here is derived from an EMBL/GenBank/DDBJ whole genome shotgun (WGS) entry which is preliminary data.</text>
</comment>
<organism evidence="1 2">
    <name type="scientific">Parelaphostrongylus tenuis</name>
    <name type="common">Meningeal worm</name>
    <dbReference type="NCBI Taxonomy" id="148309"/>
    <lineage>
        <taxon>Eukaryota</taxon>
        <taxon>Metazoa</taxon>
        <taxon>Ecdysozoa</taxon>
        <taxon>Nematoda</taxon>
        <taxon>Chromadorea</taxon>
        <taxon>Rhabditida</taxon>
        <taxon>Rhabditina</taxon>
        <taxon>Rhabditomorpha</taxon>
        <taxon>Strongyloidea</taxon>
        <taxon>Metastrongylidae</taxon>
        <taxon>Parelaphostrongylus</taxon>
    </lineage>
</organism>